<feature type="compositionally biased region" description="Basic and acidic residues" evidence="7">
    <location>
        <begin position="554"/>
        <end position="569"/>
    </location>
</feature>
<feature type="compositionally biased region" description="Basic and acidic residues" evidence="7">
    <location>
        <begin position="533"/>
        <end position="543"/>
    </location>
</feature>
<evidence type="ECO:0000256" key="2">
    <source>
        <dbReference type="ARBA" id="ARBA00010993"/>
    </source>
</evidence>
<dbReference type="GO" id="GO:0050801">
    <property type="term" value="P:monoatomic ion homeostasis"/>
    <property type="evidence" value="ECO:0007669"/>
    <property type="project" value="TreeGrafter"/>
</dbReference>
<dbReference type="EMBL" id="HG937693">
    <property type="protein sequence ID" value="CDP34722.1"/>
    <property type="molecule type" value="Genomic_DNA"/>
</dbReference>
<feature type="transmembrane region" description="Helical" evidence="8">
    <location>
        <begin position="461"/>
        <end position="479"/>
    </location>
</feature>
<feature type="transmembrane region" description="Helical" evidence="8">
    <location>
        <begin position="321"/>
        <end position="342"/>
    </location>
</feature>
<dbReference type="GO" id="GO:0005886">
    <property type="term" value="C:plasma membrane"/>
    <property type="evidence" value="ECO:0007669"/>
    <property type="project" value="TreeGrafter"/>
</dbReference>
<feature type="domain" description="Bicarbonate transporter-like transmembrane" evidence="9">
    <location>
        <begin position="17"/>
        <end position="183"/>
    </location>
</feature>
<dbReference type="GO" id="GO:0080139">
    <property type="term" value="F:borate efflux transmembrane transporter activity"/>
    <property type="evidence" value="ECO:0007669"/>
    <property type="project" value="TreeGrafter"/>
</dbReference>
<sequence length="569" mass="63620">MIKHLAKVGSLFSRPGRGVYHDVKARLPYYVSDWTDGLNYRVVPATVFMYFANLLPTIAFAQDLFDRTDNAYGVNEVLLGSAMGGIVFGLFAGQPLCVVGVTGPIAIFNYTVYEIMTPRGTPYFPFMAWVCLWSMVMHIIIALFNWVNLMRYVTRYACDIFGFFICFVYIQKGIQLLTRQFDHGTTDEGYLSVVVALCVMIFGMLWQLIGQHSHLFWGPIRTFFADYGTPLTVVFFSGFVHFGHRLGSTTLQNLPTGGAFTPTTTMGGREHGWFIHFWEISVADVFLAIPFAILLTVLFYFDHNVSSLICQGSEFPLKKPASFHWDFLLLGITTGVAGILGIPPPNGLIPQAPLHTMSLCVTKTRVVGPPDHPIVEKYVDSVVEQRVSNFAQGLLILGTMSGPLLTVLGLVPQGVLAGQFWIMGITGLMGNAITSNLRFIFTEKKFYSPRDPLQKVQKWWLYLYVLLELIAFGAEFGITQTVAAVGFPGVLMASLLIGWLMPFFFPKSDIEILDGPQADEFILKNLSFDDNDNNGKHNSDENTVRPTSSIESYRSAEEGLRRRHSKSFE</sequence>
<dbReference type="GO" id="GO:0005774">
    <property type="term" value="C:vacuolar membrane"/>
    <property type="evidence" value="ECO:0007669"/>
    <property type="project" value="UniProtKB-SubCell"/>
</dbReference>
<gene>
    <name evidence="10" type="ORF">GNLVRS02_ARAD1C19030g</name>
</gene>
<dbReference type="GO" id="GO:0005452">
    <property type="term" value="F:solute:inorganic anion antiporter activity"/>
    <property type="evidence" value="ECO:0007669"/>
    <property type="project" value="InterPro"/>
</dbReference>
<keyword evidence="4 8" id="KW-0812">Transmembrane</keyword>
<keyword evidence="6 8" id="KW-0472">Membrane</keyword>
<comment type="similarity">
    <text evidence="2">Belongs to the anion exchanger (TC 2.A.31) family.</text>
</comment>
<dbReference type="PhylomeDB" id="A0A060T778"/>
<dbReference type="GO" id="GO:0006820">
    <property type="term" value="P:monoatomic anion transport"/>
    <property type="evidence" value="ECO:0007669"/>
    <property type="project" value="InterPro"/>
</dbReference>
<dbReference type="PANTHER" id="PTHR11453:SF82">
    <property type="entry name" value="BORON TRANSPORTER 1"/>
    <property type="match status" value="1"/>
</dbReference>
<evidence type="ECO:0000256" key="1">
    <source>
        <dbReference type="ARBA" id="ARBA00004128"/>
    </source>
</evidence>
<evidence type="ECO:0000256" key="7">
    <source>
        <dbReference type="SAM" id="MobiDB-lite"/>
    </source>
</evidence>
<feature type="region of interest" description="Disordered" evidence="7">
    <location>
        <begin position="531"/>
        <end position="569"/>
    </location>
</feature>
<dbReference type="AlphaFoldDB" id="A0A060T778"/>
<name>A0A060T778_BLAAD</name>
<feature type="transmembrane region" description="Helical" evidence="8">
    <location>
        <begin position="77"/>
        <end position="106"/>
    </location>
</feature>
<comment type="subcellular location">
    <subcellularLocation>
        <location evidence="1">Vacuole membrane</location>
        <topology evidence="1">Multi-pass membrane protein</topology>
    </subcellularLocation>
</comment>
<dbReference type="GO" id="GO:0000324">
    <property type="term" value="C:fungal-type vacuole"/>
    <property type="evidence" value="ECO:0007669"/>
    <property type="project" value="TreeGrafter"/>
</dbReference>
<feature type="transmembrane region" description="Helical" evidence="8">
    <location>
        <begin position="420"/>
        <end position="441"/>
    </location>
</feature>
<dbReference type="InterPro" id="IPR003020">
    <property type="entry name" value="HCO3_transpt_euk"/>
</dbReference>
<evidence type="ECO:0000259" key="9">
    <source>
        <dbReference type="Pfam" id="PF00955"/>
    </source>
</evidence>
<reference evidence="10" key="1">
    <citation type="submission" date="2014-02" db="EMBL/GenBank/DDBJ databases">
        <authorList>
            <person name="Genoscope - CEA"/>
        </authorList>
    </citation>
    <scope>NUCLEOTIDE SEQUENCE</scope>
    <source>
        <strain evidence="10">LS3</strain>
    </source>
</reference>
<evidence type="ECO:0000256" key="4">
    <source>
        <dbReference type="ARBA" id="ARBA00022692"/>
    </source>
</evidence>
<evidence type="ECO:0000256" key="8">
    <source>
        <dbReference type="SAM" id="Phobius"/>
    </source>
</evidence>
<accession>A0A060T778</accession>
<evidence type="ECO:0000313" key="10">
    <source>
        <dbReference type="EMBL" id="CDP34722.1"/>
    </source>
</evidence>
<evidence type="ECO:0000256" key="3">
    <source>
        <dbReference type="ARBA" id="ARBA00022554"/>
    </source>
</evidence>
<feature type="transmembrane region" description="Helical" evidence="8">
    <location>
        <begin position="485"/>
        <end position="505"/>
    </location>
</feature>
<keyword evidence="5 8" id="KW-1133">Transmembrane helix</keyword>
<reference evidence="10" key="2">
    <citation type="submission" date="2014-06" db="EMBL/GenBank/DDBJ databases">
        <title>The complete genome of Blastobotrys (Arxula) adeninivorans LS3 - a yeast of biotechnological interest.</title>
        <authorList>
            <person name="Kunze G."/>
            <person name="Gaillardin C."/>
            <person name="Czernicka M."/>
            <person name="Durrens P."/>
            <person name="Martin T."/>
            <person name="Boer E."/>
            <person name="Gabaldon T."/>
            <person name="Cruz J."/>
            <person name="Talla E."/>
            <person name="Marck C."/>
            <person name="Goffeau A."/>
            <person name="Barbe V."/>
            <person name="Baret P."/>
            <person name="Baronian K."/>
            <person name="Beier S."/>
            <person name="Bleykasten C."/>
            <person name="Bode R."/>
            <person name="Casaregola S."/>
            <person name="Despons L."/>
            <person name="Fairhead C."/>
            <person name="Giersberg M."/>
            <person name="Gierski P."/>
            <person name="Hahnel U."/>
            <person name="Hartmann A."/>
            <person name="Jankowska D."/>
            <person name="Jubin C."/>
            <person name="Jung P."/>
            <person name="Lafontaine I."/>
            <person name="Leh-Louis V."/>
            <person name="Lemaire M."/>
            <person name="Marcet-Houben M."/>
            <person name="Mascher M."/>
            <person name="Morel G."/>
            <person name="Richard G.-F."/>
            <person name="Riechen J."/>
            <person name="Sacerdot C."/>
            <person name="Sarkar A."/>
            <person name="Savel G."/>
            <person name="Schacherer J."/>
            <person name="Sherman D."/>
            <person name="Straub M.-L."/>
            <person name="Stein N."/>
            <person name="Thierry A."/>
            <person name="Trautwein-Schult A."/>
            <person name="Westhof E."/>
            <person name="Worch S."/>
            <person name="Dujon B."/>
            <person name="Souciet J.-L."/>
            <person name="Wincker P."/>
            <person name="Scholz U."/>
            <person name="Neuveglise N."/>
        </authorList>
    </citation>
    <scope>NUCLEOTIDE SEQUENCE</scope>
    <source>
        <strain evidence="10">LS3</strain>
    </source>
</reference>
<feature type="transmembrane region" description="Helical" evidence="8">
    <location>
        <begin position="394"/>
        <end position="414"/>
    </location>
</feature>
<evidence type="ECO:0000256" key="5">
    <source>
        <dbReference type="ARBA" id="ARBA00022989"/>
    </source>
</evidence>
<feature type="transmembrane region" description="Helical" evidence="8">
    <location>
        <begin position="190"/>
        <end position="209"/>
    </location>
</feature>
<feature type="transmembrane region" description="Helical" evidence="8">
    <location>
        <begin position="126"/>
        <end position="146"/>
    </location>
</feature>
<dbReference type="Gene3D" id="1.10.287.570">
    <property type="entry name" value="Helical hairpin bin"/>
    <property type="match status" value="1"/>
</dbReference>
<feature type="transmembrane region" description="Helical" evidence="8">
    <location>
        <begin position="277"/>
        <end position="301"/>
    </location>
</feature>
<dbReference type="FunFam" id="1.10.287.570:FF:000003">
    <property type="entry name" value="Anion exchange family protein"/>
    <property type="match status" value="1"/>
</dbReference>
<dbReference type="InterPro" id="IPR011531">
    <property type="entry name" value="HCO3_transpt-like_TM_dom"/>
</dbReference>
<dbReference type="PANTHER" id="PTHR11453">
    <property type="entry name" value="ANION EXCHANGE PROTEIN"/>
    <property type="match status" value="1"/>
</dbReference>
<dbReference type="Pfam" id="PF00955">
    <property type="entry name" value="HCO3_cotransp"/>
    <property type="match status" value="2"/>
</dbReference>
<proteinExistence type="inferred from homology"/>
<protein>
    <submittedName>
        <fullName evidence="10">ARAD1C19030p</fullName>
    </submittedName>
</protein>
<evidence type="ECO:0000256" key="6">
    <source>
        <dbReference type="ARBA" id="ARBA00023136"/>
    </source>
</evidence>
<keyword evidence="3" id="KW-0926">Vacuole</keyword>
<feature type="transmembrane region" description="Helical" evidence="8">
    <location>
        <begin position="47"/>
        <end position="65"/>
    </location>
</feature>
<feature type="transmembrane region" description="Helical" evidence="8">
    <location>
        <begin position="153"/>
        <end position="170"/>
    </location>
</feature>
<organism evidence="10">
    <name type="scientific">Blastobotrys adeninivorans</name>
    <name type="common">Yeast</name>
    <name type="synonym">Arxula adeninivorans</name>
    <dbReference type="NCBI Taxonomy" id="409370"/>
    <lineage>
        <taxon>Eukaryota</taxon>
        <taxon>Fungi</taxon>
        <taxon>Dikarya</taxon>
        <taxon>Ascomycota</taxon>
        <taxon>Saccharomycotina</taxon>
        <taxon>Dipodascomycetes</taxon>
        <taxon>Dipodascales</taxon>
        <taxon>Trichomonascaceae</taxon>
        <taxon>Blastobotrys</taxon>
    </lineage>
</organism>
<feature type="domain" description="Bicarbonate transporter-like transmembrane" evidence="9">
    <location>
        <begin position="187"/>
        <end position="515"/>
    </location>
</feature>